<sequence length="151" mass="16717">MQSPNAVSALKSKRGEIAGRVDALQDQLRQALIDLDHVDCTILLFDPDAELDEIKTKPMPPRHHAFKGQVTRSILTMLRKSSAALDGLTITLRLMEERELNQSDKKLVKTIQKRVGAALRNLRDRELVASNEPVKGGLLQWSLAQGVDVGS</sequence>
<dbReference type="Proteomes" id="UP000439914">
    <property type="component" value="Unassembled WGS sequence"/>
</dbReference>
<accession>A0A6I4UD79</accession>
<name>A0A6I4UD79_9SPHN</name>
<dbReference type="EMBL" id="JAUSWK010000002">
    <property type="protein sequence ID" value="MDQ0566867.1"/>
    <property type="molecule type" value="Genomic_DNA"/>
</dbReference>
<dbReference type="EMBL" id="WTYG01000001">
    <property type="protein sequence ID" value="MXP35213.1"/>
    <property type="molecule type" value="Genomic_DNA"/>
</dbReference>
<keyword evidence="4" id="KW-1185">Reference proteome</keyword>
<dbReference type="RefSeq" id="WP_160766416.1">
    <property type="nucleotide sequence ID" value="NZ_JAUSWK010000002.1"/>
</dbReference>
<evidence type="ECO:0000313" key="3">
    <source>
        <dbReference type="Proteomes" id="UP000439914"/>
    </source>
</evidence>
<dbReference type="AlphaFoldDB" id="A0A6I4UD79"/>
<evidence type="ECO:0000313" key="1">
    <source>
        <dbReference type="EMBL" id="MDQ0566867.1"/>
    </source>
</evidence>
<dbReference type="GeneID" id="93687232"/>
<evidence type="ECO:0000313" key="4">
    <source>
        <dbReference type="Proteomes" id="UP001238601"/>
    </source>
</evidence>
<protein>
    <submittedName>
        <fullName evidence="2">Uncharacterized protein</fullName>
    </submittedName>
</protein>
<dbReference type="Proteomes" id="UP001238601">
    <property type="component" value="Unassembled WGS sequence"/>
</dbReference>
<reference evidence="2 3" key="1">
    <citation type="submission" date="2019-12" db="EMBL/GenBank/DDBJ databases">
        <title>Genomic-based taxomic classification of the family Erythrobacteraceae.</title>
        <authorList>
            <person name="Xu L."/>
        </authorList>
    </citation>
    <scope>NUCLEOTIDE SEQUENCE [LARGE SCALE GENOMIC DNA]</scope>
    <source>
        <strain evidence="2 3">CGMCC 1.8703</strain>
    </source>
</reference>
<proteinExistence type="predicted"/>
<gene>
    <name evidence="2" type="ORF">GRI55_05440</name>
    <name evidence="1" type="ORF">QOZ97_002400</name>
</gene>
<organism evidence="2 3">
    <name type="scientific">Qipengyuania citrea</name>
    <dbReference type="NCBI Taxonomy" id="225971"/>
    <lineage>
        <taxon>Bacteria</taxon>
        <taxon>Pseudomonadati</taxon>
        <taxon>Pseudomonadota</taxon>
        <taxon>Alphaproteobacteria</taxon>
        <taxon>Sphingomonadales</taxon>
        <taxon>Erythrobacteraceae</taxon>
        <taxon>Qipengyuania</taxon>
    </lineage>
</organism>
<comment type="caution">
    <text evidence="2">The sequence shown here is derived from an EMBL/GenBank/DDBJ whole genome shotgun (WGS) entry which is preliminary data.</text>
</comment>
<reference evidence="1 4" key="2">
    <citation type="submission" date="2023-07" db="EMBL/GenBank/DDBJ databases">
        <title>Genomic Encyclopedia of Type Strains, Phase IV (KMG-IV): sequencing the most valuable type-strain genomes for metagenomic binning, comparative biology and taxonomic classification.</title>
        <authorList>
            <person name="Goeker M."/>
        </authorList>
    </citation>
    <scope>NUCLEOTIDE SEQUENCE [LARGE SCALE GENOMIC DNA]</scope>
    <source>
        <strain evidence="1 4">DSM 14432</strain>
    </source>
</reference>
<evidence type="ECO:0000313" key="2">
    <source>
        <dbReference type="EMBL" id="MXP35213.1"/>
    </source>
</evidence>